<sequence>MTVRVFVRMLCLYSLTDCKLSGCCFGSSIRCVRVPFAVHINFFWLVSEDIRTPCSYRIGGVRCPLPT</sequence>
<evidence type="ECO:0000256" key="1">
    <source>
        <dbReference type="SAM" id="SignalP"/>
    </source>
</evidence>
<proteinExistence type="predicted"/>
<evidence type="ECO:0000313" key="2">
    <source>
        <dbReference type="EMBL" id="MBW30780.1"/>
    </source>
</evidence>
<dbReference type="EMBL" id="GGFM01010029">
    <property type="protein sequence ID" value="MBW30780.1"/>
    <property type="molecule type" value="Transcribed_RNA"/>
</dbReference>
<feature type="chain" id="PRO_5014986145" evidence="1">
    <location>
        <begin position="19"/>
        <end position="67"/>
    </location>
</feature>
<dbReference type="AlphaFoldDB" id="A0A2M3ZQQ0"/>
<reference evidence="2" key="1">
    <citation type="submission" date="2018-01" db="EMBL/GenBank/DDBJ databases">
        <title>An insight into the sialome of Amazonian anophelines.</title>
        <authorList>
            <person name="Ribeiro J.M."/>
            <person name="Scarpassa V."/>
            <person name="Calvo E."/>
        </authorList>
    </citation>
    <scope>NUCLEOTIDE SEQUENCE</scope>
    <source>
        <tissue evidence="2">Salivary glands</tissue>
    </source>
</reference>
<accession>A0A2M3ZQQ0</accession>
<protein>
    <submittedName>
        <fullName evidence="2">Putative secreted peptide</fullName>
    </submittedName>
</protein>
<organism evidence="2">
    <name type="scientific">Anopheles braziliensis</name>
    <dbReference type="NCBI Taxonomy" id="58242"/>
    <lineage>
        <taxon>Eukaryota</taxon>
        <taxon>Metazoa</taxon>
        <taxon>Ecdysozoa</taxon>
        <taxon>Arthropoda</taxon>
        <taxon>Hexapoda</taxon>
        <taxon>Insecta</taxon>
        <taxon>Pterygota</taxon>
        <taxon>Neoptera</taxon>
        <taxon>Endopterygota</taxon>
        <taxon>Diptera</taxon>
        <taxon>Nematocera</taxon>
        <taxon>Culicoidea</taxon>
        <taxon>Culicidae</taxon>
        <taxon>Anophelinae</taxon>
        <taxon>Anopheles</taxon>
    </lineage>
</organism>
<feature type="signal peptide" evidence="1">
    <location>
        <begin position="1"/>
        <end position="18"/>
    </location>
</feature>
<name>A0A2M3ZQQ0_9DIPT</name>
<keyword evidence="1" id="KW-0732">Signal</keyword>